<protein>
    <recommendedName>
        <fullName evidence="9">WD40 repeat-like protein</fullName>
    </recommendedName>
</protein>
<dbReference type="SMART" id="SM00320">
    <property type="entry name" value="WD40"/>
    <property type="match status" value="7"/>
</dbReference>
<dbReference type="InterPro" id="IPR015943">
    <property type="entry name" value="WD40/YVTN_repeat-like_dom_sf"/>
</dbReference>
<dbReference type="InterPro" id="IPR037850">
    <property type="entry name" value="RBBP5/Swd1"/>
</dbReference>
<evidence type="ECO:0000256" key="4">
    <source>
        <dbReference type="ARBA" id="ARBA00023242"/>
    </source>
</evidence>
<evidence type="ECO:0000313" key="7">
    <source>
        <dbReference type="EMBL" id="KAL0949062.1"/>
    </source>
</evidence>
<evidence type="ECO:0000313" key="8">
    <source>
        <dbReference type="Proteomes" id="UP001556367"/>
    </source>
</evidence>
<name>A0ABR3J0H2_9AGAR</name>
<feature type="repeat" description="WD" evidence="5">
    <location>
        <begin position="30"/>
        <end position="59"/>
    </location>
</feature>
<dbReference type="PANTHER" id="PTHR44040">
    <property type="entry name" value="RETINOBLASTOMA-BINDING PROTEIN 5"/>
    <property type="match status" value="1"/>
</dbReference>
<dbReference type="Pfam" id="PF00400">
    <property type="entry name" value="WD40"/>
    <property type="match status" value="2"/>
</dbReference>
<feature type="repeat" description="WD" evidence="5">
    <location>
        <begin position="60"/>
        <end position="93"/>
    </location>
</feature>
<proteinExistence type="predicted"/>
<keyword evidence="3" id="KW-0677">Repeat</keyword>
<sequence>MNRSLLSKDNFALPTDVKTSLIDHASYAKFDNSGRYIAAGRLDGTASIWDLETRSIVRNLDAHVKAVTSMDWSRNSRYVLTSSKDWNVIIWDLCSTCEPIQRHTTIRFDAPVVSASFHPRNSNIVLVLLNTGDAYVVDLRKEHRSRVELVDEMEDGHTDKSRSAMTVARFDTSGKHIFIGTSMGCVLVFNSRTKTLVGRHKIAGAGIMRGFDFAKGGRRLVTNSADRTLRQFTLPIYPPPSSQSVLETELEPQYRFSDHVNRTAWHAMSYSPDGDFLAGGVADTATHKIYIYDITRDGQLITTLDGGRELLIYLHWHPSLPIIASTTNVGNILIWHCRIPERWGAFAGGFEEVDENVEYQEREDEFDIEDEADVYTRKMKAEEQEVDIDGDAEVDEEKSILTSASIVVASDARDEDTVWADEEPDDDSDTGGCRLKIIIVDEDYL</sequence>
<comment type="subcellular location">
    <subcellularLocation>
        <location evidence="1">Nucleus</location>
    </subcellularLocation>
</comment>
<evidence type="ECO:0000256" key="5">
    <source>
        <dbReference type="PROSITE-ProRule" id="PRU00221"/>
    </source>
</evidence>
<evidence type="ECO:0000256" key="2">
    <source>
        <dbReference type="ARBA" id="ARBA00022574"/>
    </source>
</evidence>
<dbReference type="PROSITE" id="PS00678">
    <property type="entry name" value="WD_REPEATS_1"/>
    <property type="match status" value="1"/>
</dbReference>
<dbReference type="PANTHER" id="PTHR44040:SF1">
    <property type="entry name" value="RETINOBLASTOMA-BINDING PROTEIN 5"/>
    <property type="match status" value="1"/>
</dbReference>
<reference evidence="8" key="1">
    <citation type="submission" date="2024-06" db="EMBL/GenBank/DDBJ databases">
        <title>Multi-omics analyses provide insights into the biosynthesis of the anticancer antibiotic pleurotin in Hohenbuehelia grisea.</title>
        <authorList>
            <person name="Weaver J.A."/>
            <person name="Alberti F."/>
        </authorList>
    </citation>
    <scope>NUCLEOTIDE SEQUENCE [LARGE SCALE GENOMIC DNA]</scope>
    <source>
        <strain evidence="8">T-177</strain>
    </source>
</reference>
<keyword evidence="4" id="KW-0539">Nucleus</keyword>
<dbReference type="InterPro" id="IPR001680">
    <property type="entry name" value="WD40_rpt"/>
</dbReference>
<evidence type="ECO:0000256" key="1">
    <source>
        <dbReference type="ARBA" id="ARBA00004123"/>
    </source>
</evidence>
<evidence type="ECO:0000256" key="6">
    <source>
        <dbReference type="SAM" id="MobiDB-lite"/>
    </source>
</evidence>
<dbReference type="EMBL" id="JASNQZ010000012">
    <property type="protein sequence ID" value="KAL0949062.1"/>
    <property type="molecule type" value="Genomic_DNA"/>
</dbReference>
<dbReference type="Proteomes" id="UP001556367">
    <property type="component" value="Unassembled WGS sequence"/>
</dbReference>
<keyword evidence="2 5" id="KW-0853">WD repeat</keyword>
<keyword evidence="8" id="KW-1185">Reference proteome</keyword>
<gene>
    <name evidence="7" type="ORF">HGRIS_009160</name>
</gene>
<feature type="region of interest" description="Disordered" evidence="6">
    <location>
        <begin position="412"/>
        <end position="431"/>
    </location>
</feature>
<dbReference type="Gene3D" id="2.130.10.10">
    <property type="entry name" value="YVTN repeat-like/Quinoprotein amine dehydrogenase"/>
    <property type="match status" value="2"/>
</dbReference>
<evidence type="ECO:0008006" key="9">
    <source>
        <dbReference type="Google" id="ProtNLM"/>
    </source>
</evidence>
<dbReference type="InterPro" id="IPR036322">
    <property type="entry name" value="WD40_repeat_dom_sf"/>
</dbReference>
<dbReference type="SUPFAM" id="SSF50978">
    <property type="entry name" value="WD40 repeat-like"/>
    <property type="match status" value="1"/>
</dbReference>
<comment type="caution">
    <text evidence="7">The sequence shown here is derived from an EMBL/GenBank/DDBJ whole genome shotgun (WGS) entry which is preliminary data.</text>
</comment>
<organism evidence="7 8">
    <name type="scientific">Hohenbuehelia grisea</name>
    <dbReference type="NCBI Taxonomy" id="104357"/>
    <lineage>
        <taxon>Eukaryota</taxon>
        <taxon>Fungi</taxon>
        <taxon>Dikarya</taxon>
        <taxon>Basidiomycota</taxon>
        <taxon>Agaricomycotina</taxon>
        <taxon>Agaricomycetes</taxon>
        <taxon>Agaricomycetidae</taxon>
        <taxon>Agaricales</taxon>
        <taxon>Pleurotineae</taxon>
        <taxon>Pleurotaceae</taxon>
        <taxon>Hohenbuehelia</taxon>
    </lineage>
</organism>
<feature type="compositionally biased region" description="Acidic residues" evidence="6">
    <location>
        <begin position="417"/>
        <end position="429"/>
    </location>
</feature>
<dbReference type="InterPro" id="IPR019775">
    <property type="entry name" value="WD40_repeat_CS"/>
</dbReference>
<accession>A0ABR3J0H2</accession>
<evidence type="ECO:0000256" key="3">
    <source>
        <dbReference type="ARBA" id="ARBA00022737"/>
    </source>
</evidence>
<dbReference type="PROSITE" id="PS50082">
    <property type="entry name" value="WD_REPEATS_2"/>
    <property type="match status" value="2"/>
</dbReference>
<dbReference type="PROSITE" id="PS50294">
    <property type="entry name" value="WD_REPEATS_REGION"/>
    <property type="match status" value="1"/>
</dbReference>